<accession>A0AAD4J8Z0</accession>
<evidence type="ECO:0000259" key="5">
    <source>
        <dbReference type="PROSITE" id="PS51292"/>
    </source>
</evidence>
<evidence type="ECO:0000256" key="1">
    <source>
        <dbReference type="ARBA" id="ARBA00022723"/>
    </source>
</evidence>
<evidence type="ECO:0000313" key="7">
    <source>
        <dbReference type="Proteomes" id="UP001190926"/>
    </source>
</evidence>
<dbReference type="PROSITE" id="PS51292">
    <property type="entry name" value="ZF_RING_CH"/>
    <property type="match status" value="1"/>
</dbReference>
<comment type="caution">
    <text evidence="6">The sequence shown here is derived from an EMBL/GenBank/DDBJ whole genome shotgun (WGS) entry which is preliminary data.</text>
</comment>
<evidence type="ECO:0000313" key="6">
    <source>
        <dbReference type="EMBL" id="KAH6829174.1"/>
    </source>
</evidence>
<evidence type="ECO:0000256" key="2">
    <source>
        <dbReference type="ARBA" id="ARBA00022771"/>
    </source>
</evidence>
<dbReference type="AlphaFoldDB" id="A0AAD4J8Z0"/>
<protein>
    <recommendedName>
        <fullName evidence="5">RING-CH-type domain-containing protein</fullName>
    </recommendedName>
</protein>
<dbReference type="GO" id="GO:0008270">
    <property type="term" value="F:zinc ion binding"/>
    <property type="evidence" value="ECO:0007669"/>
    <property type="project" value="UniProtKB-KW"/>
</dbReference>
<keyword evidence="1" id="KW-0479">Metal-binding</keyword>
<keyword evidence="7" id="KW-1185">Reference proteome</keyword>
<feature type="transmembrane region" description="Helical" evidence="4">
    <location>
        <begin position="176"/>
        <end position="194"/>
    </location>
</feature>
<dbReference type="PANTHER" id="PTHR46214:SF8">
    <property type="entry name" value="RING_FYVE_PHD ZINC FINGER SUPERFAMILY PROTEIN"/>
    <property type="match status" value="1"/>
</dbReference>
<dbReference type="InterPro" id="IPR013083">
    <property type="entry name" value="Znf_RING/FYVE/PHD"/>
</dbReference>
<keyword evidence="4" id="KW-1133">Transmembrane helix</keyword>
<dbReference type="PANTHER" id="PTHR46214">
    <property type="entry name" value="ZINC FINGER, RING-CH-TYPE"/>
    <property type="match status" value="1"/>
</dbReference>
<sequence>MDQGLRDSNQRSGDCSRNLETVIAIGGNNLEGADGNSKESSPDKAAVEDVAARMERGEACSSCSIEVDYNDVVVGNQNVCRICHLSAKESGKSTVELMELGCGCKGELGVAHLQCAEAWFRVKGNRLCEICGEAARNMTGVGDNGFMEEWNARRWIDGDNNSTSDGRRRCLQGQPFCNLLMACLVIAFILPWFFRVNLF</sequence>
<keyword evidence="2" id="KW-0863">Zinc-finger</keyword>
<dbReference type="InterPro" id="IPR011016">
    <property type="entry name" value="Znf_RING-CH"/>
</dbReference>
<dbReference type="Gene3D" id="3.30.40.10">
    <property type="entry name" value="Zinc/RING finger domain, C3HC4 (zinc finger)"/>
    <property type="match status" value="1"/>
</dbReference>
<keyword evidence="3" id="KW-0862">Zinc</keyword>
<gene>
    <name evidence="6" type="ORF">C2S53_016343</name>
</gene>
<proteinExistence type="predicted"/>
<keyword evidence="4" id="KW-0812">Transmembrane</keyword>
<keyword evidence="4" id="KW-0472">Membrane</keyword>
<dbReference type="SMART" id="SM00744">
    <property type="entry name" value="RINGv"/>
    <property type="match status" value="1"/>
</dbReference>
<dbReference type="SUPFAM" id="SSF57850">
    <property type="entry name" value="RING/U-box"/>
    <property type="match status" value="1"/>
</dbReference>
<reference evidence="6 7" key="1">
    <citation type="journal article" date="2021" name="Nat. Commun.">
        <title>Incipient diploidization of the medicinal plant Perilla within 10,000 years.</title>
        <authorList>
            <person name="Zhang Y."/>
            <person name="Shen Q."/>
            <person name="Leng L."/>
            <person name="Zhang D."/>
            <person name="Chen S."/>
            <person name="Shi Y."/>
            <person name="Ning Z."/>
            <person name="Chen S."/>
        </authorList>
    </citation>
    <scope>NUCLEOTIDE SEQUENCE [LARGE SCALE GENOMIC DNA]</scope>
    <source>
        <strain evidence="7">cv. PC099</strain>
    </source>
</reference>
<evidence type="ECO:0000256" key="4">
    <source>
        <dbReference type="SAM" id="Phobius"/>
    </source>
</evidence>
<name>A0AAD4J8Z0_PERFH</name>
<dbReference type="Pfam" id="PF12906">
    <property type="entry name" value="RINGv"/>
    <property type="match status" value="1"/>
</dbReference>
<dbReference type="Proteomes" id="UP001190926">
    <property type="component" value="Unassembled WGS sequence"/>
</dbReference>
<dbReference type="EMBL" id="SDAM02000113">
    <property type="protein sequence ID" value="KAH6829174.1"/>
    <property type="molecule type" value="Genomic_DNA"/>
</dbReference>
<feature type="domain" description="RING-CH-type" evidence="5">
    <location>
        <begin position="72"/>
        <end position="138"/>
    </location>
</feature>
<organism evidence="6 7">
    <name type="scientific">Perilla frutescens var. hirtella</name>
    <name type="common">Perilla citriodora</name>
    <name type="synonym">Perilla setoyensis</name>
    <dbReference type="NCBI Taxonomy" id="608512"/>
    <lineage>
        <taxon>Eukaryota</taxon>
        <taxon>Viridiplantae</taxon>
        <taxon>Streptophyta</taxon>
        <taxon>Embryophyta</taxon>
        <taxon>Tracheophyta</taxon>
        <taxon>Spermatophyta</taxon>
        <taxon>Magnoliopsida</taxon>
        <taxon>eudicotyledons</taxon>
        <taxon>Gunneridae</taxon>
        <taxon>Pentapetalae</taxon>
        <taxon>asterids</taxon>
        <taxon>lamiids</taxon>
        <taxon>Lamiales</taxon>
        <taxon>Lamiaceae</taxon>
        <taxon>Nepetoideae</taxon>
        <taxon>Elsholtzieae</taxon>
        <taxon>Perilla</taxon>
    </lineage>
</organism>
<evidence type="ECO:0000256" key="3">
    <source>
        <dbReference type="ARBA" id="ARBA00022833"/>
    </source>
</evidence>